<evidence type="ECO:0000256" key="8">
    <source>
        <dbReference type="ARBA" id="ARBA00047639"/>
    </source>
</evidence>
<dbReference type="SUPFAM" id="SSF52954">
    <property type="entry name" value="Class II aaRS ABD-related"/>
    <property type="match status" value="1"/>
</dbReference>
<evidence type="ECO:0000256" key="6">
    <source>
        <dbReference type="ARBA" id="ARBA00022917"/>
    </source>
</evidence>
<dbReference type="Gene3D" id="3.30.930.10">
    <property type="entry name" value="Bira Bifunctional Protein, Domain 2"/>
    <property type="match status" value="1"/>
</dbReference>
<reference evidence="11 12" key="1">
    <citation type="submission" date="2021-11" db="EMBL/GenBank/DDBJ databases">
        <title>Seasonal and diel survey of microbial diversity of the Tyrrhenian coast.</title>
        <authorList>
            <person name="Gattoni G."/>
            <person name="Corral P."/>
        </authorList>
    </citation>
    <scope>NUCLEOTIDE SEQUENCE [LARGE SCALE GENOMIC DNA]</scope>
    <source>
        <strain evidence="11 12">Mr9</strain>
    </source>
</reference>
<feature type="domain" description="Aminoacyl-transfer RNA synthetases class-II family profile" evidence="10">
    <location>
        <begin position="1"/>
        <end position="401"/>
    </location>
</feature>
<dbReference type="NCBIfam" id="TIGR00442">
    <property type="entry name" value="hisS"/>
    <property type="match status" value="1"/>
</dbReference>
<keyword evidence="5 9" id="KW-0067">ATP-binding</keyword>
<dbReference type="InterPro" id="IPR045864">
    <property type="entry name" value="aa-tRNA-synth_II/BPL/LPL"/>
</dbReference>
<organism evidence="11 12">
    <name type="scientific">Leeuwenhoekiella parthenopeia</name>
    <dbReference type="NCBI Taxonomy" id="2890320"/>
    <lineage>
        <taxon>Bacteria</taxon>
        <taxon>Pseudomonadati</taxon>
        <taxon>Bacteroidota</taxon>
        <taxon>Flavobacteriia</taxon>
        <taxon>Flavobacteriales</taxon>
        <taxon>Flavobacteriaceae</taxon>
        <taxon>Leeuwenhoekiella</taxon>
    </lineage>
</organism>
<proteinExistence type="inferred from homology"/>
<protein>
    <recommendedName>
        <fullName evidence="9">Histidine--tRNA ligase</fullName>
        <ecNumber evidence="9">6.1.1.21</ecNumber>
    </recommendedName>
    <alternativeName>
        <fullName evidence="9">Histidyl-tRNA synthetase</fullName>
        <shortName evidence="9">HisRS</shortName>
    </alternativeName>
</protein>
<comment type="caution">
    <text evidence="11">The sequence shown here is derived from an EMBL/GenBank/DDBJ whole genome shotgun (WGS) entry which is preliminary data.</text>
</comment>
<keyword evidence="3 9" id="KW-0436">Ligase</keyword>
<name>A0ABS8GUS9_9FLAO</name>
<evidence type="ECO:0000256" key="4">
    <source>
        <dbReference type="ARBA" id="ARBA00022741"/>
    </source>
</evidence>
<comment type="subunit">
    <text evidence="2 9">Homodimer.</text>
</comment>
<sequence length="457" mass="50813">MAQKPSIPKGTRDFSPEEVSRRNYIINTLRHNFELFGFQPIETPSFENSSTLMGKYGDEGDRLIFKILNSGDYLSKVSEENYAAKDSNALTSEISEKALRYDLTVPFARYVVQHQNEIEFPFKRYQIQPVWRADRPQKGRFREFFQCDADAVGSQSLLQEVTFVQLYDAVFTDLGLKGTTVKMNNRKILSGLAETIGASDKLIDFTVALDKLDKIGEEGVITEMLSKGITAEAIERVKPIFKVSGSFAEKLSVLKELLADSETGKQGIEELQYINEKIEALGLKTVTLDLDVTLARGLNYYTGAIFEVAAPKGVQMGSIGGGGRYDDLTSIFGSNQPLSGVGISFGLDRIYLVLEELNLFPEQAIKGTRLLFLNFGENEALYCLKAVQSLREAGITAELYPDSAKMKKQMSHADKRNINFVVLAGTQEMADGVYTLKNMKTGEQQSLNLQALIKAIS</sequence>
<evidence type="ECO:0000256" key="2">
    <source>
        <dbReference type="ARBA" id="ARBA00011738"/>
    </source>
</evidence>
<dbReference type="EC" id="6.1.1.21" evidence="9"/>
<dbReference type="InterPro" id="IPR036621">
    <property type="entry name" value="Anticodon-bd_dom_sf"/>
</dbReference>
<dbReference type="PANTHER" id="PTHR11476">
    <property type="entry name" value="HISTIDYL-TRNA SYNTHETASE"/>
    <property type="match status" value="1"/>
</dbReference>
<evidence type="ECO:0000259" key="10">
    <source>
        <dbReference type="PROSITE" id="PS50862"/>
    </source>
</evidence>
<dbReference type="InterPro" id="IPR033656">
    <property type="entry name" value="HisRS_anticodon"/>
</dbReference>
<dbReference type="InterPro" id="IPR004154">
    <property type="entry name" value="Anticodon-bd"/>
</dbReference>
<dbReference type="InterPro" id="IPR041715">
    <property type="entry name" value="HisRS-like_core"/>
</dbReference>
<comment type="catalytic activity">
    <reaction evidence="8 9">
        <text>tRNA(His) + L-histidine + ATP = L-histidyl-tRNA(His) + AMP + diphosphate + H(+)</text>
        <dbReference type="Rhea" id="RHEA:17313"/>
        <dbReference type="Rhea" id="RHEA-COMP:9665"/>
        <dbReference type="Rhea" id="RHEA-COMP:9689"/>
        <dbReference type="ChEBI" id="CHEBI:15378"/>
        <dbReference type="ChEBI" id="CHEBI:30616"/>
        <dbReference type="ChEBI" id="CHEBI:33019"/>
        <dbReference type="ChEBI" id="CHEBI:57595"/>
        <dbReference type="ChEBI" id="CHEBI:78442"/>
        <dbReference type="ChEBI" id="CHEBI:78527"/>
        <dbReference type="ChEBI" id="CHEBI:456215"/>
        <dbReference type="EC" id="6.1.1.21"/>
    </reaction>
</comment>
<dbReference type="HAMAP" id="MF_00127">
    <property type="entry name" value="His_tRNA_synth"/>
    <property type="match status" value="1"/>
</dbReference>
<evidence type="ECO:0000313" key="12">
    <source>
        <dbReference type="Proteomes" id="UP001197770"/>
    </source>
</evidence>
<evidence type="ECO:0000256" key="3">
    <source>
        <dbReference type="ARBA" id="ARBA00022598"/>
    </source>
</evidence>
<comment type="subcellular location">
    <subcellularLocation>
        <location evidence="9">Cytoplasm</location>
    </subcellularLocation>
</comment>
<accession>A0ABS8GUS9</accession>
<keyword evidence="12" id="KW-1185">Reference proteome</keyword>
<keyword evidence="7 9" id="KW-0030">Aminoacyl-tRNA synthetase</keyword>
<dbReference type="Pfam" id="PF03129">
    <property type="entry name" value="HGTP_anticodon"/>
    <property type="match status" value="1"/>
</dbReference>
<dbReference type="InterPro" id="IPR006195">
    <property type="entry name" value="aa-tRNA-synth_II"/>
</dbReference>
<dbReference type="SUPFAM" id="SSF55681">
    <property type="entry name" value="Class II aaRS and biotin synthetases"/>
    <property type="match status" value="1"/>
</dbReference>
<dbReference type="EMBL" id="JAJGMW010000018">
    <property type="protein sequence ID" value="MCC4213756.1"/>
    <property type="molecule type" value="Genomic_DNA"/>
</dbReference>
<dbReference type="PANTHER" id="PTHR11476:SF7">
    <property type="entry name" value="HISTIDINE--TRNA LIGASE"/>
    <property type="match status" value="1"/>
</dbReference>
<dbReference type="PROSITE" id="PS50862">
    <property type="entry name" value="AA_TRNA_LIGASE_II"/>
    <property type="match status" value="1"/>
</dbReference>
<dbReference type="CDD" id="cd00773">
    <property type="entry name" value="HisRS-like_core"/>
    <property type="match status" value="1"/>
</dbReference>
<dbReference type="InterPro" id="IPR004516">
    <property type="entry name" value="HisRS/HisZ"/>
</dbReference>
<evidence type="ECO:0000256" key="5">
    <source>
        <dbReference type="ARBA" id="ARBA00022840"/>
    </source>
</evidence>
<evidence type="ECO:0000256" key="1">
    <source>
        <dbReference type="ARBA" id="ARBA00008226"/>
    </source>
</evidence>
<keyword evidence="9" id="KW-0963">Cytoplasm</keyword>
<evidence type="ECO:0000256" key="7">
    <source>
        <dbReference type="ARBA" id="ARBA00023146"/>
    </source>
</evidence>
<dbReference type="GO" id="GO:0004821">
    <property type="term" value="F:histidine-tRNA ligase activity"/>
    <property type="evidence" value="ECO:0007669"/>
    <property type="project" value="UniProtKB-EC"/>
</dbReference>
<dbReference type="PIRSF" id="PIRSF001549">
    <property type="entry name" value="His-tRNA_synth"/>
    <property type="match status" value="1"/>
</dbReference>
<dbReference type="CDD" id="cd00859">
    <property type="entry name" value="HisRS_anticodon"/>
    <property type="match status" value="1"/>
</dbReference>
<evidence type="ECO:0000313" key="11">
    <source>
        <dbReference type="EMBL" id="MCC4213756.1"/>
    </source>
</evidence>
<dbReference type="Pfam" id="PF13393">
    <property type="entry name" value="tRNA-synt_His"/>
    <property type="match status" value="1"/>
</dbReference>
<keyword evidence="6 9" id="KW-0648">Protein biosynthesis</keyword>
<evidence type="ECO:0000256" key="9">
    <source>
        <dbReference type="HAMAP-Rule" id="MF_00127"/>
    </source>
</evidence>
<comment type="similarity">
    <text evidence="1 9">Belongs to the class-II aminoacyl-tRNA synthetase family.</text>
</comment>
<dbReference type="Proteomes" id="UP001197770">
    <property type="component" value="Unassembled WGS sequence"/>
</dbReference>
<dbReference type="Gene3D" id="3.40.50.800">
    <property type="entry name" value="Anticodon-binding domain"/>
    <property type="match status" value="1"/>
</dbReference>
<dbReference type="RefSeq" id="WP_228230831.1">
    <property type="nucleotide sequence ID" value="NZ_JAJGMW010000018.1"/>
</dbReference>
<gene>
    <name evidence="9 11" type="primary">hisS</name>
    <name evidence="11" type="ORF">LLW17_13570</name>
</gene>
<keyword evidence="4 9" id="KW-0547">Nucleotide-binding</keyword>
<dbReference type="InterPro" id="IPR015807">
    <property type="entry name" value="His-tRNA-ligase"/>
</dbReference>